<accession>A0A814AYJ1</accession>
<evidence type="ECO:0008006" key="3">
    <source>
        <dbReference type="Google" id="ProtNLM"/>
    </source>
</evidence>
<proteinExistence type="predicted"/>
<reference evidence="1" key="1">
    <citation type="submission" date="2021-02" db="EMBL/GenBank/DDBJ databases">
        <authorList>
            <person name="Nowell W R."/>
        </authorList>
    </citation>
    <scope>NUCLEOTIDE SEQUENCE</scope>
</reference>
<evidence type="ECO:0000313" key="2">
    <source>
        <dbReference type="Proteomes" id="UP000663845"/>
    </source>
</evidence>
<comment type="caution">
    <text evidence="1">The sequence shown here is derived from an EMBL/GenBank/DDBJ whole genome shotgun (WGS) entry which is preliminary data.</text>
</comment>
<name>A0A814AYJ1_9BILA</name>
<gene>
    <name evidence="1" type="ORF">JYZ213_LOCUS11629</name>
</gene>
<protein>
    <recommendedName>
        <fullName evidence="3">Glycosyltransferase 2-like domain-containing protein</fullName>
    </recommendedName>
</protein>
<dbReference type="EMBL" id="CAJNOG010000088">
    <property type="protein sequence ID" value="CAF0921341.1"/>
    <property type="molecule type" value="Genomic_DNA"/>
</dbReference>
<sequence length="348" mass="40498">MLSQIHESCILSDLLTIIVTTSPVPSAPSSDLIQKILASLPSSLSKVPVIITFDNFTVATDEAGRLKKGCIPQDLANRYSAYIENVQRLFGDVSCLSYDEESMISTSLDRNVTFLISKKRNGFAFGVKNALNYVKTPYIMILQHDWIFEFHPPIFDLLSILKNEDEIQYIGFIARMSLNYEISRGHTHPYYRHIFLQSRNIRSDRPFSNDLIACLHWFDRPHLCSVETYRQIFAMPLIKRGDFIEDTFGIDYMQSITNSLTKEAAFEKWKKWGAWMYYPDNGKTITVRHLHGRKNLLGEKQEQMIKNKIQSNMEKHTNLSREQNKILSEDFDENDITHDRIYLDEIYM</sequence>
<dbReference type="AlphaFoldDB" id="A0A814AYJ1"/>
<dbReference type="Proteomes" id="UP000663845">
    <property type="component" value="Unassembled WGS sequence"/>
</dbReference>
<evidence type="ECO:0000313" key="1">
    <source>
        <dbReference type="EMBL" id="CAF0921341.1"/>
    </source>
</evidence>
<organism evidence="1 2">
    <name type="scientific">Adineta steineri</name>
    <dbReference type="NCBI Taxonomy" id="433720"/>
    <lineage>
        <taxon>Eukaryota</taxon>
        <taxon>Metazoa</taxon>
        <taxon>Spiralia</taxon>
        <taxon>Gnathifera</taxon>
        <taxon>Rotifera</taxon>
        <taxon>Eurotatoria</taxon>
        <taxon>Bdelloidea</taxon>
        <taxon>Adinetida</taxon>
        <taxon>Adinetidae</taxon>
        <taxon>Adineta</taxon>
    </lineage>
</organism>